<accession>A0A645IGY6</accession>
<protein>
    <submittedName>
        <fullName evidence="1">Uncharacterized protein</fullName>
    </submittedName>
</protein>
<gene>
    <name evidence="1" type="ORF">SDC9_198188</name>
</gene>
<comment type="caution">
    <text evidence="1">The sequence shown here is derived from an EMBL/GenBank/DDBJ whole genome shotgun (WGS) entry which is preliminary data.</text>
</comment>
<name>A0A645IGY6_9ZZZZ</name>
<reference evidence="1" key="1">
    <citation type="submission" date="2019-08" db="EMBL/GenBank/DDBJ databases">
        <authorList>
            <person name="Kucharzyk K."/>
            <person name="Murdoch R.W."/>
            <person name="Higgins S."/>
            <person name="Loffler F."/>
        </authorList>
    </citation>
    <scope>NUCLEOTIDE SEQUENCE</scope>
</reference>
<evidence type="ECO:0000313" key="1">
    <source>
        <dbReference type="EMBL" id="MPN50561.1"/>
    </source>
</evidence>
<organism evidence="1">
    <name type="scientific">bioreactor metagenome</name>
    <dbReference type="NCBI Taxonomy" id="1076179"/>
    <lineage>
        <taxon>unclassified sequences</taxon>
        <taxon>metagenomes</taxon>
        <taxon>ecological metagenomes</taxon>
    </lineage>
</organism>
<dbReference type="AlphaFoldDB" id="A0A645IGY6"/>
<dbReference type="EMBL" id="VSSQ01114864">
    <property type="protein sequence ID" value="MPN50561.1"/>
    <property type="molecule type" value="Genomic_DNA"/>
</dbReference>
<proteinExistence type="predicted"/>
<sequence length="103" mass="11869">MVELENFAGFVDQPEVDLLNRSIGRNIEFQTQVRLAEFRQLKRLSHMQFCVIVVLFAPREPDSLFLRPGNRNRLKTLVAGVGHVDKPERCIPEPGDVRDGLRR</sequence>